<dbReference type="AlphaFoldDB" id="A0ABD1FE54"/>
<dbReference type="EMBL" id="JBDJPC010000001">
    <property type="protein sequence ID" value="KAL1517540.1"/>
    <property type="molecule type" value="Genomic_DNA"/>
</dbReference>
<organism evidence="2 3">
    <name type="scientific">Hypothenemus hampei</name>
    <name type="common">Coffee berry borer</name>
    <dbReference type="NCBI Taxonomy" id="57062"/>
    <lineage>
        <taxon>Eukaryota</taxon>
        <taxon>Metazoa</taxon>
        <taxon>Ecdysozoa</taxon>
        <taxon>Arthropoda</taxon>
        <taxon>Hexapoda</taxon>
        <taxon>Insecta</taxon>
        <taxon>Pterygota</taxon>
        <taxon>Neoptera</taxon>
        <taxon>Endopterygota</taxon>
        <taxon>Coleoptera</taxon>
        <taxon>Polyphaga</taxon>
        <taxon>Cucujiformia</taxon>
        <taxon>Curculionidae</taxon>
        <taxon>Scolytinae</taxon>
        <taxon>Hypothenemus</taxon>
    </lineage>
</organism>
<evidence type="ECO:0000256" key="1">
    <source>
        <dbReference type="SAM" id="MobiDB-lite"/>
    </source>
</evidence>
<name>A0ABD1FE54_HYPHA</name>
<proteinExistence type="predicted"/>
<reference evidence="2 3" key="1">
    <citation type="submission" date="2024-05" db="EMBL/GenBank/DDBJ databases">
        <title>Genetic variation in Jamaican populations of the coffee berry borer (Hypothenemus hampei).</title>
        <authorList>
            <person name="Errbii M."/>
            <person name="Myrie A."/>
        </authorList>
    </citation>
    <scope>NUCLEOTIDE SEQUENCE [LARGE SCALE GENOMIC DNA]</scope>
    <source>
        <strain evidence="2">JA-Hopewell-2020-01-JO</strain>
        <tissue evidence="2">Whole body</tissue>
    </source>
</reference>
<dbReference type="Proteomes" id="UP001566132">
    <property type="component" value="Unassembled WGS sequence"/>
</dbReference>
<accession>A0ABD1FE54</accession>
<evidence type="ECO:0000313" key="3">
    <source>
        <dbReference type="Proteomes" id="UP001566132"/>
    </source>
</evidence>
<keyword evidence="3" id="KW-1185">Reference proteome</keyword>
<protein>
    <submittedName>
        <fullName evidence="2">Uncharacterized protein</fullName>
    </submittedName>
</protein>
<evidence type="ECO:0000313" key="2">
    <source>
        <dbReference type="EMBL" id="KAL1517540.1"/>
    </source>
</evidence>
<feature type="region of interest" description="Disordered" evidence="1">
    <location>
        <begin position="1"/>
        <end position="24"/>
    </location>
</feature>
<sequence>MKSNQSVKQDNRNENMNDLVDDDNNLYMHCPSSETDVAMETQTIRSEIGRKTIAKSLEQQKQELLESFQRQLHKINSPNKLEILKKTVASLSPILNAACSNVNVPLPKIPKIAHNSKINVQRRLVDKEEKQKTYHQIS</sequence>
<gene>
    <name evidence="2" type="ORF">ABEB36_001292</name>
</gene>
<comment type="caution">
    <text evidence="2">The sequence shown here is derived from an EMBL/GenBank/DDBJ whole genome shotgun (WGS) entry which is preliminary data.</text>
</comment>